<keyword evidence="12 15" id="KW-0472">Membrane</keyword>
<feature type="transmembrane region" description="Helical" evidence="15">
    <location>
        <begin position="55"/>
        <end position="77"/>
    </location>
</feature>
<reference evidence="18" key="1">
    <citation type="submission" date="2024-02" db="UniProtKB">
        <authorList>
            <consortium name="WormBaseParasite"/>
        </authorList>
    </citation>
    <scope>IDENTIFICATION</scope>
</reference>
<dbReference type="WBParaSite" id="MBELARI_LOCUS10103">
    <property type="protein sequence ID" value="MBELARI_LOCUS10103"/>
    <property type="gene ID" value="MBELARI_LOCUS10103"/>
</dbReference>
<dbReference type="GO" id="GO:0019369">
    <property type="term" value="P:arachidonate metabolic process"/>
    <property type="evidence" value="ECO:0007669"/>
    <property type="project" value="TreeGrafter"/>
</dbReference>
<keyword evidence="4" id="KW-0597">Phosphoprotein</keyword>
<dbReference type="InterPro" id="IPR029058">
    <property type="entry name" value="AB_hydrolase_fold"/>
</dbReference>
<keyword evidence="5 15" id="KW-0812">Transmembrane</keyword>
<protein>
    <recommendedName>
        <fullName evidence="14">sn-1-specific diacylglycerol lipase</fullName>
        <ecNumber evidence="14">3.1.1.116</ecNumber>
    </recommendedName>
</protein>
<evidence type="ECO:0000259" key="16">
    <source>
        <dbReference type="Pfam" id="PF01764"/>
    </source>
</evidence>
<comment type="catalytic activity">
    <reaction evidence="13">
        <text>a 1,2-diacyl-sn-glycerol + H2O = a 2-acylglycerol + a fatty acid + H(+)</text>
        <dbReference type="Rhea" id="RHEA:33275"/>
        <dbReference type="ChEBI" id="CHEBI:15377"/>
        <dbReference type="ChEBI" id="CHEBI:15378"/>
        <dbReference type="ChEBI" id="CHEBI:17389"/>
        <dbReference type="ChEBI" id="CHEBI:17815"/>
        <dbReference type="ChEBI" id="CHEBI:28868"/>
        <dbReference type="EC" id="3.1.1.116"/>
    </reaction>
    <physiologicalReaction direction="left-to-right" evidence="13">
        <dbReference type="Rhea" id="RHEA:33276"/>
    </physiologicalReaction>
</comment>
<dbReference type="GO" id="GO:0046340">
    <property type="term" value="P:diacylglycerol catabolic process"/>
    <property type="evidence" value="ECO:0007669"/>
    <property type="project" value="TreeGrafter"/>
</dbReference>
<dbReference type="GO" id="GO:0004806">
    <property type="term" value="F:triacylglycerol lipase activity"/>
    <property type="evidence" value="ECO:0007669"/>
    <property type="project" value="TreeGrafter"/>
</dbReference>
<dbReference type="GO" id="GO:0005886">
    <property type="term" value="C:plasma membrane"/>
    <property type="evidence" value="ECO:0007669"/>
    <property type="project" value="UniProtKB-SubCell"/>
</dbReference>
<evidence type="ECO:0000256" key="9">
    <source>
        <dbReference type="ARBA" id="ARBA00022963"/>
    </source>
</evidence>
<dbReference type="AlphaFoldDB" id="A0AAF3E866"/>
<name>A0AAF3E866_9BILA</name>
<feature type="transmembrane region" description="Helical" evidence="15">
    <location>
        <begin position="26"/>
        <end position="43"/>
    </location>
</feature>
<evidence type="ECO:0000256" key="3">
    <source>
        <dbReference type="ARBA" id="ARBA00022475"/>
    </source>
</evidence>
<dbReference type="Gene3D" id="3.40.50.1820">
    <property type="entry name" value="alpha/beta hydrolase"/>
    <property type="match status" value="1"/>
</dbReference>
<feature type="transmembrane region" description="Helical" evidence="15">
    <location>
        <begin position="97"/>
        <end position="118"/>
    </location>
</feature>
<evidence type="ECO:0000256" key="6">
    <source>
        <dbReference type="ARBA" id="ARBA00022723"/>
    </source>
</evidence>
<comment type="cofactor">
    <cofactor evidence="1">
        <name>Ca(2+)</name>
        <dbReference type="ChEBI" id="CHEBI:29108"/>
    </cofactor>
</comment>
<dbReference type="GO" id="GO:0046872">
    <property type="term" value="F:metal ion binding"/>
    <property type="evidence" value="ECO:0007669"/>
    <property type="project" value="UniProtKB-KW"/>
</dbReference>
<sequence>MPSLSAFGRKWGIASDDFVFPGITEAVIRFLWIIFACFVYYFHYPLDCEEWNGRVYLAGLIILNGATVTLCVIMVWISSRGSIMNAQSREHVSSCLYFRVPFFVIEALWTLVSTILFFEGFSVCNSKNLLRITIVLQWMLVGCVLFGVLIVFNPSSHDDTQDAVLITRRVWSRRLFLLKIRQDELMRTAVDDIANMIASFFVEGDYVFSDIVAGLLLVVHSPINKYPPLVAVDRGVPVWMNVKLAQHFAHFATCVYGWPSYLFQHAGFRPYWRLLRKMRCCGRIRCDQVLVVEDNCFLCNTAAFVLSTEKKNIDLFFVSFRNRVYETPFVVLADHDTHSVVITIRGSCSLTDLVTDLCLDDELLSVDVDADPVLRQDTDLDGRGQVRVHRGMLRSARYVFDQLRKHEILEDLQVLHPNYGLVVCGHSLGAGVASLLTLLLKQTYPNIRCYAFAPPGCVISEEGQEEMRQHVMSVVTRDDVVPRISYHAMHRLRAAIIRELNASTKAKCEILIKGVFRLFFKARWEISGVHPEDADTQQLFDGNRAPFSYGSGDAQIILPPQTQITVDESRIQLYAPGNILYLADDDSESQVIKQWIDPKCLSDIKLSASAVTDHLPKYVNYILERSVVQEGLMDV</sequence>
<dbReference type="EC" id="3.1.1.116" evidence="14"/>
<evidence type="ECO:0000256" key="1">
    <source>
        <dbReference type="ARBA" id="ARBA00001913"/>
    </source>
</evidence>
<evidence type="ECO:0000256" key="8">
    <source>
        <dbReference type="ARBA" id="ARBA00022837"/>
    </source>
</evidence>
<organism evidence="17 18">
    <name type="scientific">Mesorhabditis belari</name>
    <dbReference type="NCBI Taxonomy" id="2138241"/>
    <lineage>
        <taxon>Eukaryota</taxon>
        <taxon>Metazoa</taxon>
        <taxon>Ecdysozoa</taxon>
        <taxon>Nematoda</taxon>
        <taxon>Chromadorea</taxon>
        <taxon>Rhabditida</taxon>
        <taxon>Rhabditina</taxon>
        <taxon>Rhabditomorpha</taxon>
        <taxon>Rhabditoidea</taxon>
        <taxon>Rhabditidae</taxon>
        <taxon>Mesorhabditinae</taxon>
        <taxon>Mesorhabditis</taxon>
    </lineage>
</organism>
<keyword evidence="11" id="KW-0443">Lipid metabolism</keyword>
<dbReference type="PANTHER" id="PTHR45792:SF2">
    <property type="entry name" value="DIACYLGLYCEROL LIPASE-BETA"/>
    <property type="match status" value="1"/>
</dbReference>
<keyword evidence="8" id="KW-0106">Calcium</keyword>
<evidence type="ECO:0000256" key="5">
    <source>
        <dbReference type="ARBA" id="ARBA00022692"/>
    </source>
</evidence>
<dbReference type="GO" id="GO:0005737">
    <property type="term" value="C:cytoplasm"/>
    <property type="evidence" value="ECO:0007669"/>
    <property type="project" value="TreeGrafter"/>
</dbReference>
<keyword evidence="17" id="KW-1185">Reference proteome</keyword>
<dbReference type="InterPro" id="IPR052214">
    <property type="entry name" value="DAG_Lipase-Related"/>
</dbReference>
<keyword evidence="9" id="KW-0442">Lipid degradation</keyword>
<evidence type="ECO:0000256" key="7">
    <source>
        <dbReference type="ARBA" id="ARBA00022801"/>
    </source>
</evidence>
<evidence type="ECO:0000256" key="14">
    <source>
        <dbReference type="ARBA" id="ARBA00026104"/>
    </source>
</evidence>
<keyword evidence="7" id="KW-0378">Hydrolase</keyword>
<accession>A0AAF3E866</accession>
<dbReference type="Pfam" id="PF01764">
    <property type="entry name" value="Lipase_3"/>
    <property type="match status" value="1"/>
</dbReference>
<evidence type="ECO:0000256" key="2">
    <source>
        <dbReference type="ARBA" id="ARBA00004651"/>
    </source>
</evidence>
<dbReference type="PANTHER" id="PTHR45792">
    <property type="entry name" value="DIACYLGLYCEROL LIPASE HOMOLOG-RELATED"/>
    <property type="match status" value="1"/>
</dbReference>
<evidence type="ECO:0000313" key="17">
    <source>
        <dbReference type="Proteomes" id="UP000887575"/>
    </source>
</evidence>
<evidence type="ECO:0000256" key="11">
    <source>
        <dbReference type="ARBA" id="ARBA00023098"/>
    </source>
</evidence>
<evidence type="ECO:0000256" key="13">
    <source>
        <dbReference type="ARBA" id="ARBA00024531"/>
    </source>
</evidence>
<proteinExistence type="predicted"/>
<keyword evidence="10 15" id="KW-1133">Transmembrane helix</keyword>
<keyword evidence="3" id="KW-1003">Cell membrane</keyword>
<evidence type="ECO:0000256" key="4">
    <source>
        <dbReference type="ARBA" id="ARBA00022553"/>
    </source>
</evidence>
<feature type="domain" description="Fungal lipase-type" evidence="16">
    <location>
        <begin position="341"/>
        <end position="486"/>
    </location>
</feature>
<evidence type="ECO:0000256" key="12">
    <source>
        <dbReference type="ARBA" id="ARBA00023136"/>
    </source>
</evidence>
<feature type="transmembrane region" description="Helical" evidence="15">
    <location>
        <begin position="130"/>
        <end position="152"/>
    </location>
</feature>
<keyword evidence="6" id="KW-0479">Metal-binding</keyword>
<dbReference type="SUPFAM" id="SSF53474">
    <property type="entry name" value="alpha/beta-Hydrolases"/>
    <property type="match status" value="1"/>
</dbReference>
<comment type="subcellular location">
    <subcellularLocation>
        <location evidence="2">Cell membrane</location>
        <topology evidence="2">Multi-pass membrane protein</topology>
    </subcellularLocation>
</comment>
<dbReference type="CDD" id="cd00519">
    <property type="entry name" value="Lipase_3"/>
    <property type="match status" value="1"/>
</dbReference>
<evidence type="ECO:0000256" key="10">
    <source>
        <dbReference type="ARBA" id="ARBA00022989"/>
    </source>
</evidence>
<dbReference type="Proteomes" id="UP000887575">
    <property type="component" value="Unassembled WGS sequence"/>
</dbReference>
<evidence type="ECO:0000256" key="15">
    <source>
        <dbReference type="SAM" id="Phobius"/>
    </source>
</evidence>
<dbReference type="InterPro" id="IPR002921">
    <property type="entry name" value="Fungal_lipase-type"/>
</dbReference>
<dbReference type="GO" id="GO:0022008">
    <property type="term" value="P:neurogenesis"/>
    <property type="evidence" value="ECO:0007669"/>
    <property type="project" value="TreeGrafter"/>
</dbReference>
<evidence type="ECO:0000313" key="18">
    <source>
        <dbReference type="WBParaSite" id="MBELARI_LOCUS10103"/>
    </source>
</evidence>